<gene>
    <name evidence="2" type="ORF">POCTA_138.1.T1140190</name>
</gene>
<sequence>MNSDILYNPQQSTGYYFPQVSIYQQQFIPLMIMQQENVPMYFPSLNYNWRAQPMNVNTNCQQNLPEIYKTDQNNHQTLVELGFQEKSASTEQDSQGRGNGHWTSQEHLQYLNFVKSYESLLKSKYEKKSKKIFKLMSEFIPTRTSTQCRSHHQKFNPLIKGKKKFKSSFGYTPYN</sequence>
<evidence type="ECO:0000256" key="1">
    <source>
        <dbReference type="ARBA" id="ARBA00023242"/>
    </source>
</evidence>
<dbReference type="OrthoDB" id="118550at2759"/>
<keyword evidence="3" id="KW-1185">Reference proteome</keyword>
<evidence type="ECO:0008006" key="4">
    <source>
        <dbReference type="Google" id="ProtNLM"/>
    </source>
</evidence>
<evidence type="ECO:0000313" key="3">
    <source>
        <dbReference type="Proteomes" id="UP000683925"/>
    </source>
</evidence>
<evidence type="ECO:0000313" key="2">
    <source>
        <dbReference type="EMBL" id="CAD8197574.1"/>
    </source>
</evidence>
<name>A0A8S1X9I1_PAROT</name>
<dbReference type="EMBL" id="CAJJDP010000114">
    <property type="protein sequence ID" value="CAD8197574.1"/>
    <property type="molecule type" value="Genomic_DNA"/>
</dbReference>
<accession>A0A8S1X9I1</accession>
<dbReference type="PANTHER" id="PTHR12802:SF155">
    <property type="entry name" value="DEUBIQUITINASE MYSM1"/>
    <property type="match status" value="1"/>
</dbReference>
<dbReference type="PANTHER" id="PTHR12802">
    <property type="entry name" value="SWI/SNF COMPLEX-RELATED"/>
    <property type="match status" value="1"/>
</dbReference>
<dbReference type="InterPro" id="IPR001005">
    <property type="entry name" value="SANT/Myb"/>
</dbReference>
<organism evidence="2 3">
    <name type="scientific">Paramecium octaurelia</name>
    <dbReference type="NCBI Taxonomy" id="43137"/>
    <lineage>
        <taxon>Eukaryota</taxon>
        <taxon>Sar</taxon>
        <taxon>Alveolata</taxon>
        <taxon>Ciliophora</taxon>
        <taxon>Intramacronucleata</taxon>
        <taxon>Oligohymenophorea</taxon>
        <taxon>Peniculida</taxon>
        <taxon>Parameciidae</taxon>
        <taxon>Paramecium</taxon>
    </lineage>
</organism>
<dbReference type="AlphaFoldDB" id="A0A8S1X9I1"/>
<comment type="caution">
    <text evidence="2">The sequence shown here is derived from an EMBL/GenBank/DDBJ whole genome shotgun (WGS) entry which is preliminary data.</text>
</comment>
<keyword evidence="1" id="KW-0539">Nucleus</keyword>
<reference evidence="2" key="1">
    <citation type="submission" date="2021-01" db="EMBL/GenBank/DDBJ databases">
        <authorList>
            <consortium name="Genoscope - CEA"/>
            <person name="William W."/>
        </authorList>
    </citation>
    <scope>NUCLEOTIDE SEQUENCE</scope>
</reference>
<dbReference type="Proteomes" id="UP000683925">
    <property type="component" value="Unassembled WGS sequence"/>
</dbReference>
<proteinExistence type="predicted"/>
<dbReference type="CDD" id="cd00167">
    <property type="entry name" value="SANT"/>
    <property type="match status" value="1"/>
</dbReference>
<protein>
    <recommendedName>
        <fullName evidence="4">Myb-like domain-containing protein</fullName>
    </recommendedName>
</protein>
<dbReference type="OMA" id="FKLMSEF"/>